<dbReference type="AlphaFoldDB" id="A0A381PSJ2"/>
<feature type="domain" description="CSD" evidence="4">
    <location>
        <begin position="23"/>
        <end position="88"/>
    </location>
</feature>
<reference evidence="5" key="1">
    <citation type="submission" date="2018-05" db="EMBL/GenBank/DDBJ databases">
        <authorList>
            <person name="Lanie J.A."/>
            <person name="Ng W.-L."/>
            <person name="Kazmierczak K.M."/>
            <person name="Andrzejewski T.M."/>
            <person name="Davidsen T.M."/>
            <person name="Wayne K.J."/>
            <person name="Tettelin H."/>
            <person name="Glass J.I."/>
            <person name="Rusch D."/>
            <person name="Podicherti R."/>
            <person name="Tsui H.-C.T."/>
            <person name="Winkler M.E."/>
        </authorList>
    </citation>
    <scope>NUCLEOTIDE SEQUENCE</scope>
</reference>
<evidence type="ECO:0000313" key="5">
    <source>
        <dbReference type="EMBL" id="SUZ69614.1"/>
    </source>
</evidence>
<evidence type="ECO:0000256" key="2">
    <source>
        <dbReference type="ARBA" id="ARBA00022490"/>
    </source>
</evidence>
<dbReference type="CDD" id="cd04458">
    <property type="entry name" value="CSP_CDS"/>
    <property type="match status" value="1"/>
</dbReference>
<sequence length="124" mass="13268">MSIADNADRSGPKLFPAWGGTGMALGKVKWFNNAKGYGFILPENGGEDLFAHYSSVEMDGYKTLRAGDEVEFEIEEGPKGSHAIHIRSAGQPQDGASEGEGIVDEADPQVDLDEADPQVDVDND</sequence>
<proteinExistence type="predicted"/>
<evidence type="ECO:0000256" key="1">
    <source>
        <dbReference type="ARBA" id="ARBA00004496"/>
    </source>
</evidence>
<dbReference type="PROSITE" id="PS51857">
    <property type="entry name" value="CSD_2"/>
    <property type="match status" value="1"/>
</dbReference>
<accession>A0A381PSJ2</accession>
<name>A0A381PSJ2_9ZZZZ</name>
<dbReference type="InterPro" id="IPR002059">
    <property type="entry name" value="CSP_DNA-bd"/>
</dbReference>
<dbReference type="Pfam" id="PF00313">
    <property type="entry name" value="CSD"/>
    <property type="match status" value="1"/>
</dbReference>
<keyword evidence="2" id="KW-0963">Cytoplasm</keyword>
<evidence type="ECO:0000259" key="4">
    <source>
        <dbReference type="PROSITE" id="PS51857"/>
    </source>
</evidence>
<dbReference type="Gene3D" id="2.40.50.140">
    <property type="entry name" value="Nucleic acid-binding proteins"/>
    <property type="match status" value="1"/>
</dbReference>
<dbReference type="GO" id="GO:0003676">
    <property type="term" value="F:nucleic acid binding"/>
    <property type="evidence" value="ECO:0007669"/>
    <property type="project" value="InterPro"/>
</dbReference>
<gene>
    <name evidence="5" type="ORF">METZ01_LOCUS22468</name>
</gene>
<protein>
    <recommendedName>
        <fullName evidence="4">CSD domain-containing protein</fullName>
    </recommendedName>
</protein>
<feature type="compositionally biased region" description="Acidic residues" evidence="3">
    <location>
        <begin position="101"/>
        <end position="124"/>
    </location>
</feature>
<dbReference type="FunFam" id="2.40.50.140:FF:000006">
    <property type="entry name" value="Cold shock protein CspC"/>
    <property type="match status" value="1"/>
</dbReference>
<organism evidence="5">
    <name type="scientific">marine metagenome</name>
    <dbReference type="NCBI Taxonomy" id="408172"/>
    <lineage>
        <taxon>unclassified sequences</taxon>
        <taxon>metagenomes</taxon>
        <taxon>ecological metagenomes</taxon>
    </lineage>
</organism>
<feature type="region of interest" description="Disordered" evidence="3">
    <location>
        <begin position="76"/>
        <end position="124"/>
    </location>
</feature>
<dbReference type="PRINTS" id="PR00050">
    <property type="entry name" value="COLDSHOCK"/>
</dbReference>
<dbReference type="InterPro" id="IPR012340">
    <property type="entry name" value="NA-bd_OB-fold"/>
</dbReference>
<dbReference type="SUPFAM" id="SSF50249">
    <property type="entry name" value="Nucleic acid-binding proteins"/>
    <property type="match status" value="1"/>
</dbReference>
<dbReference type="EMBL" id="UINC01001067">
    <property type="protein sequence ID" value="SUZ69614.1"/>
    <property type="molecule type" value="Genomic_DNA"/>
</dbReference>
<comment type="subcellular location">
    <subcellularLocation>
        <location evidence="1">Cytoplasm</location>
    </subcellularLocation>
</comment>
<dbReference type="PANTHER" id="PTHR46565:SF20">
    <property type="entry name" value="COLD SHOCK DOMAIN-CONTAINING PROTEIN 4"/>
    <property type="match status" value="1"/>
</dbReference>
<dbReference type="PANTHER" id="PTHR46565">
    <property type="entry name" value="COLD SHOCK DOMAIN PROTEIN 2"/>
    <property type="match status" value="1"/>
</dbReference>
<dbReference type="InterPro" id="IPR011129">
    <property type="entry name" value="CSD"/>
</dbReference>
<dbReference type="PROSITE" id="PS00352">
    <property type="entry name" value="CSD_1"/>
    <property type="match status" value="1"/>
</dbReference>
<evidence type="ECO:0000256" key="3">
    <source>
        <dbReference type="SAM" id="MobiDB-lite"/>
    </source>
</evidence>
<dbReference type="SMART" id="SM00357">
    <property type="entry name" value="CSP"/>
    <property type="match status" value="1"/>
</dbReference>
<dbReference type="InterPro" id="IPR019844">
    <property type="entry name" value="CSD_CS"/>
</dbReference>
<dbReference type="GO" id="GO:0005737">
    <property type="term" value="C:cytoplasm"/>
    <property type="evidence" value="ECO:0007669"/>
    <property type="project" value="UniProtKB-SubCell"/>
</dbReference>